<dbReference type="HOGENOM" id="CLU_3298821_0_0_6"/>
<evidence type="ECO:0000313" key="1">
    <source>
        <dbReference type="EMBL" id="CDG18082.1"/>
    </source>
</evidence>
<reference evidence="1 2" key="1">
    <citation type="submission" date="2013-07" db="EMBL/GenBank/DDBJ databases">
        <authorList>
            <person name="Genoscope - CEA"/>
        </authorList>
    </citation>
    <scope>NUCLEOTIDE SEQUENCE [LARGE SCALE GENOMIC DNA]</scope>
    <source>
        <strain evidence="2">FRM16 / DSM 17909</strain>
    </source>
</reference>
<dbReference type="Proteomes" id="UP000032721">
    <property type="component" value="Chromosome"/>
</dbReference>
<gene>
    <name evidence="1" type="ORF">XDD1_2383</name>
</gene>
<sequence length="40" mass="4390">MQAIKHLLLFSALTNVKSAVNIHPVLKEFLHSSVGRTADC</sequence>
<dbReference type="KEGG" id="xdo:XDD1_2383"/>
<accession>A0A068QST8</accession>
<evidence type="ECO:0000313" key="2">
    <source>
        <dbReference type="Proteomes" id="UP000032721"/>
    </source>
</evidence>
<protein>
    <submittedName>
        <fullName evidence="1">Uncharacterized protein</fullName>
    </submittedName>
</protein>
<organism evidence="1 2">
    <name type="scientific">Xenorhabdus doucetiae</name>
    <dbReference type="NCBI Taxonomy" id="351671"/>
    <lineage>
        <taxon>Bacteria</taxon>
        <taxon>Pseudomonadati</taxon>
        <taxon>Pseudomonadota</taxon>
        <taxon>Gammaproteobacteria</taxon>
        <taxon>Enterobacterales</taxon>
        <taxon>Morganellaceae</taxon>
        <taxon>Xenorhabdus</taxon>
    </lineage>
</organism>
<dbReference type="EMBL" id="FO704550">
    <property type="protein sequence ID" value="CDG18082.1"/>
    <property type="molecule type" value="Genomic_DNA"/>
</dbReference>
<dbReference type="AlphaFoldDB" id="A0A068QST8"/>
<name>A0A068QST8_9GAMM</name>
<proteinExistence type="predicted"/>